<gene>
    <name evidence="6" type="ORF">QTN89_24960</name>
</gene>
<reference evidence="6 7" key="1">
    <citation type="submission" date="2023-06" db="EMBL/GenBank/DDBJ databases">
        <title>Roseiconus lacunae JC819 isolated from Gulf of Mannar region, Tamil Nadu.</title>
        <authorList>
            <person name="Pk S."/>
            <person name="Ch S."/>
            <person name="Ch V.R."/>
        </authorList>
    </citation>
    <scope>NUCLEOTIDE SEQUENCE [LARGE SCALE GENOMIC DNA]</scope>
    <source>
        <strain evidence="6 7">JC819</strain>
    </source>
</reference>
<evidence type="ECO:0000313" key="6">
    <source>
        <dbReference type="EMBL" id="MDM4018728.1"/>
    </source>
</evidence>
<dbReference type="RefSeq" id="WP_289166643.1">
    <property type="nucleotide sequence ID" value="NZ_JASZZN010000025.1"/>
</dbReference>
<organism evidence="6 7">
    <name type="scientific">Roseiconus lacunae</name>
    <dbReference type="NCBI Taxonomy" id="2605694"/>
    <lineage>
        <taxon>Bacteria</taxon>
        <taxon>Pseudomonadati</taxon>
        <taxon>Planctomycetota</taxon>
        <taxon>Planctomycetia</taxon>
        <taxon>Pirellulales</taxon>
        <taxon>Pirellulaceae</taxon>
        <taxon>Roseiconus</taxon>
    </lineage>
</organism>
<name>A0ABT7PQX9_9BACT</name>
<comment type="caution">
    <text evidence="6">The sequence shown here is derived from an EMBL/GenBank/DDBJ whole genome shotgun (WGS) entry which is preliminary data.</text>
</comment>
<feature type="transmembrane region" description="Helical" evidence="4">
    <location>
        <begin position="20"/>
        <end position="40"/>
    </location>
</feature>
<dbReference type="Pfam" id="PF03372">
    <property type="entry name" value="Exo_endo_phos"/>
    <property type="match status" value="1"/>
</dbReference>
<keyword evidence="4" id="KW-1133">Transmembrane helix</keyword>
<dbReference type="Proteomes" id="UP001239462">
    <property type="component" value="Unassembled WGS sequence"/>
</dbReference>
<dbReference type="InterPro" id="IPR016202">
    <property type="entry name" value="DNase_I"/>
</dbReference>
<protein>
    <submittedName>
        <fullName evidence="6">Deoxyribonuclease</fullName>
    </submittedName>
</protein>
<feature type="domain" description="Endonuclease/exonuclease/phosphatase" evidence="5">
    <location>
        <begin position="82"/>
        <end position="270"/>
    </location>
</feature>
<dbReference type="InterPro" id="IPR005135">
    <property type="entry name" value="Endo/exonuclease/phosphatase"/>
</dbReference>
<accession>A0ABT7PQX9</accession>
<dbReference type="SUPFAM" id="SSF56219">
    <property type="entry name" value="DNase I-like"/>
    <property type="match status" value="1"/>
</dbReference>
<dbReference type="Gene3D" id="3.60.10.10">
    <property type="entry name" value="Endonuclease/exonuclease/phosphatase"/>
    <property type="match status" value="1"/>
</dbReference>
<evidence type="ECO:0000313" key="7">
    <source>
        <dbReference type="Proteomes" id="UP001239462"/>
    </source>
</evidence>
<dbReference type="EMBL" id="JASZZN010000025">
    <property type="protein sequence ID" value="MDM4018728.1"/>
    <property type="molecule type" value="Genomic_DNA"/>
</dbReference>
<dbReference type="InterPro" id="IPR036691">
    <property type="entry name" value="Endo/exonu/phosph_ase_sf"/>
</dbReference>
<sequence>MGLFSKRRKKSSFKSSLPLLRWFGPGATTAGFLYAVYLVLTGGWSFSSLDELIGGDEDATFRGETVSLDQLGGLPEDKILIATFNIENFGDKKADTRVNDHGVDVMGTIAQIVSRFDLVAIQEIRGDDGAALQKLVNLLNESGGTFAATISDPIGNEARRECYAFVYNYSRIRLIPGSAYVVLDSGERMYREPMVASFQTVVPPESNQTPFRFTAINVHTDPDEVDPEDHDSEINVLASVFQRVRDFEFRLRMEDDFILLGDLNAGPDQLGQLSQINGMVSLAGDIKTNVSRKKTNDHILIDRIVTAEYAGRKGVVSFVEDLNLTLEQADSISDHLPLWAEFSRFESPAPVIDAPASVASSRTRELE</sequence>
<keyword evidence="4" id="KW-0472">Membrane</keyword>
<evidence type="ECO:0000259" key="5">
    <source>
        <dbReference type="Pfam" id="PF03372"/>
    </source>
</evidence>
<evidence type="ECO:0000256" key="2">
    <source>
        <dbReference type="ARBA" id="ARBA00022722"/>
    </source>
</evidence>
<keyword evidence="4" id="KW-0812">Transmembrane</keyword>
<evidence type="ECO:0000256" key="1">
    <source>
        <dbReference type="ARBA" id="ARBA00007359"/>
    </source>
</evidence>
<comment type="similarity">
    <text evidence="1">Belongs to the DNase I family.</text>
</comment>
<evidence type="ECO:0000256" key="3">
    <source>
        <dbReference type="ARBA" id="ARBA00022801"/>
    </source>
</evidence>
<keyword evidence="3" id="KW-0378">Hydrolase</keyword>
<keyword evidence="7" id="KW-1185">Reference proteome</keyword>
<dbReference type="PANTHER" id="PTHR11371:SF31">
    <property type="entry name" value="EXTRACELLULAR NUCLEASE"/>
    <property type="match status" value="1"/>
</dbReference>
<keyword evidence="2" id="KW-0540">Nuclease</keyword>
<dbReference type="PANTHER" id="PTHR11371">
    <property type="entry name" value="DEOXYRIBONUCLEASE"/>
    <property type="match status" value="1"/>
</dbReference>
<evidence type="ECO:0000256" key="4">
    <source>
        <dbReference type="SAM" id="Phobius"/>
    </source>
</evidence>
<proteinExistence type="inferred from homology"/>
<dbReference type="SMART" id="SM00476">
    <property type="entry name" value="DNaseIc"/>
    <property type="match status" value="1"/>
</dbReference>